<keyword evidence="1" id="KW-0547">Nucleotide-binding</keyword>
<keyword evidence="5" id="KW-1185">Reference proteome</keyword>
<feature type="compositionally biased region" description="Basic and acidic residues" evidence="3">
    <location>
        <begin position="42"/>
        <end position="66"/>
    </location>
</feature>
<evidence type="ECO:0000313" key="5">
    <source>
        <dbReference type="Proteomes" id="UP000561181"/>
    </source>
</evidence>
<evidence type="ECO:0000256" key="2">
    <source>
        <dbReference type="ARBA" id="ARBA00022840"/>
    </source>
</evidence>
<dbReference type="InterPro" id="IPR027417">
    <property type="entry name" value="P-loop_NTPase"/>
</dbReference>
<comment type="caution">
    <text evidence="4">The sequence shown here is derived from an EMBL/GenBank/DDBJ whole genome shotgun (WGS) entry which is preliminary data.</text>
</comment>
<name>A0A848QR11_9SPHN</name>
<evidence type="ECO:0000256" key="3">
    <source>
        <dbReference type="SAM" id="MobiDB-lite"/>
    </source>
</evidence>
<feature type="region of interest" description="Disordered" evidence="3">
    <location>
        <begin position="1"/>
        <end position="96"/>
    </location>
</feature>
<sequence length="377" mass="40185">MTEHRNIPLPEDGDEPKDSSLFERASGAFGFDPFKATPIKGKLPEREMKRAKARKKADQDKQEELAARTAAPVETPEQKAEPAAEPAASSSSEARVPAVPAEYEPVADAAAPVVNLPVPRGSTDLVVEQSIGPIALTGKKFPIDREHLRDQGMIVPEAATTALIEEFRIVKRKILSAARERGTAESRRVLVCSPHPGEGKTFCSTNLAIAMAAERDSEVLLVDADFAKPSILSTLGLPKGAGFMDCLADSSIKPEDLVIGTDIPGLWVLPAGNQTNSDSEYLAADRTAEVLDRFTMGAPNRMVIFDTPPALAASPAAELAQHVGQALLVARADKTGQSALEDACQLLSACPDIKLLLNAAQFSPSGRKFGSYYGYGE</sequence>
<dbReference type="CDD" id="cd05387">
    <property type="entry name" value="BY-kinase"/>
    <property type="match status" value="1"/>
</dbReference>
<organism evidence="4 5">
    <name type="scientific">Pontixanthobacter rizhaonensis</name>
    <dbReference type="NCBI Taxonomy" id="2730337"/>
    <lineage>
        <taxon>Bacteria</taxon>
        <taxon>Pseudomonadati</taxon>
        <taxon>Pseudomonadota</taxon>
        <taxon>Alphaproteobacteria</taxon>
        <taxon>Sphingomonadales</taxon>
        <taxon>Erythrobacteraceae</taxon>
        <taxon>Pontixanthobacter</taxon>
    </lineage>
</organism>
<dbReference type="PANTHER" id="PTHR32309:SF31">
    <property type="entry name" value="CAPSULAR EXOPOLYSACCHARIDE FAMILY"/>
    <property type="match status" value="1"/>
</dbReference>
<keyword evidence="2" id="KW-0067">ATP-binding</keyword>
<evidence type="ECO:0000313" key="4">
    <source>
        <dbReference type="EMBL" id="NMW31548.1"/>
    </source>
</evidence>
<accession>A0A848QR11</accession>
<feature type="compositionally biased region" description="Low complexity" evidence="3">
    <location>
        <begin position="83"/>
        <end position="96"/>
    </location>
</feature>
<dbReference type="InterPro" id="IPR050445">
    <property type="entry name" value="Bact_polysacc_biosynth/exp"/>
</dbReference>
<gene>
    <name evidence="4" type="ORF">HKD42_05700</name>
</gene>
<protein>
    <submittedName>
        <fullName evidence="4">Capsular biosynthesis protein</fullName>
    </submittedName>
</protein>
<dbReference type="PANTHER" id="PTHR32309">
    <property type="entry name" value="TYROSINE-PROTEIN KINASE"/>
    <property type="match status" value="1"/>
</dbReference>
<dbReference type="Gene3D" id="3.40.50.300">
    <property type="entry name" value="P-loop containing nucleotide triphosphate hydrolases"/>
    <property type="match status" value="1"/>
</dbReference>
<dbReference type="EMBL" id="JABCRE010000002">
    <property type="protein sequence ID" value="NMW31548.1"/>
    <property type="molecule type" value="Genomic_DNA"/>
</dbReference>
<proteinExistence type="predicted"/>
<dbReference type="SUPFAM" id="SSF52540">
    <property type="entry name" value="P-loop containing nucleoside triphosphate hydrolases"/>
    <property type="match status" value="1"/>
</dbReference>
<dbReference type="RefSeq" id="WP_170011096.1">
    <property type="nucleotide sequence ID" value="NZ_JABCRE010000002.1"/>
</dbReference>
<dbReference type="InterPro" id="IPR005702">
    <property type="entry name" value="Wzc-like_C"/>
</dbReference>
<evidence type="ECO:0000256" key="1">
    <source>
        <dbReference type="ARBA" id="ARBA00022741"/>
    </source>
</evidence>
<dbReference type="Proteomes" id="UP000561181">
    <property type="component" value="Unassembled WGS sequence"/>
</dbReference>
<reference evidence="4 5" key="1">
    <citation type="submission" date="2020-04" db="EMBL/GenBank/DDBJ databases">
        <authorList>
            <person name="Liu A."/>
        </authorList>
    </citation>
    <scope>NUCLEOTIDE SEQUENCE [LARGE SCALE GENOMIC DNA]</scope>
    <source>
        <strain evidence="4 5">RZ02</strain>
    </source>
</reference>
<dbReference type="AlphaFoldDB" id="A0A848QR11"/>